<keyword evidence="4" id="KW-0862">Zinc</keyword>
<keyword evidence="7" id="KW-1185">Reference proteome</keyword>
<reference evidence="6 7" key="1">
    <citation type="submission" date="2020-01" db="EMBL/GenBank/DDBJ databases">
        <title>Genomes of bacteria type strains.</title>
        <authorList>
            <person name="Chen J."/>
            <person name="Zhu S."/>
            <person name="Chen J."/>
        </authorList>
    </citation>
    <scope>NUCLEOTIDE SEQUENCE [LARGE SCALE GENOMIC DNA]</scope>
    <source>
        <strain evidence="6 7">KCTC 52919</strain>
    </source>
</reference>
<dbReference type="Pfam" id="PF01979">
    <property type="entry name" value="Amidohydro_1"/>
    <property type="match status" value="1"/>
</dbReference>
<dbReference type="InterPro" id="IPR011059">
    <property type="entry name" value="Metal-dep_hydrolase_composite"/>
</dbReference>
<dbReference type="InterPro" id="IPR010252">
    <property type="entry name" value="HutF"/>
</dbReference>
<feature type="domain" description="Amidohydrolase-related" evidence="5">
    <location>
        <begin position="46"/>
        <end position="425"/>
    </location>
</feature>
<gene>
    <name evidence="6" type="ORF">GTW51_00860</name>
</gene>
<dbReference type="RefSeq" id="WP_163041997.1">
    <property type="nucleotide sequence ID" value="NZ_JAAAMJ010000001.1"/>
</dbReference>
<dbReference type="SUPFAM" id="SSF51556">
    <property type="entry name" value="Metallo-dependent hydrolases"/>
    <property type="match status" value="1"/>
</dbReference>
<accession>A0A6L9MBM8</accession>
<keyword evidence="2" id="KW-0479">Metal-binding</keyword>
<dbReference type="AlphaFoldDB" id="A0A6L9MBM8"/>
<comment type="cofactor">
    <cofactor evidence="1">
        <name>Zn(2+)</name>
        <dbReference type="ChEBI" id="CHEBI:29105"/>
    </cofactor>
</comment>
<evidence type="ECO:0000256" key="2">
    <source>
        <dbReference type="ARBA" id="ARBA00022723"/>
    </source>
</evidence>
<comment type="caution">
    <text evidence="6">The sequence shown here is derived from an EMBL/GenBank/DDBJ whole genome shotgun (WGS) entry which is preliminary data.</text>
</comment>
<dbReference type="EC" id="3.5.3.13" evidence="6"/>
<dbReference type="GO" id="GO:0005829">
    <property type="term" value="C:cytosol"/>
    <property type="evidence" value="ECO:0007669"/>
    <property type="project" value="TreeGrafter"/>
</dbReference>
<dbReference type="GO" id="GO:0019239">
    <property type="term" value="F:deaminase activity"/>
    <property type="evidence" value="ECO:0007669"/>
    <property type="project" value="TreeGrafter"/>
</dbReference>
<evidence type="ECO:0000256" key="4">
    <source>
        <dbReference type="ARBA" id="ARBA00022833"/>
    </source>
</evidence>
<dbReference type="InterPro" id="IPR032466">
    <property type="entry name" value="Metal_Hydrolase"/>
</dbReference>
<proteinExistence type="predicted"/>
<dbReference type="Proteomes" id="UP000476332">
    <property type="component" value="Unassembled WGS sequence"/>
</dbReference>
<dbReference type="Gene3D" id="2.30.40.10">
    <property type="entry name" value="Urease, subunit C, domain 1"/>
    <property type="match status" value="1"/>
</dbReference>
<dbReference type="PANTHER" id="PTHR11271:SF48">
    <property type="entry name" value="AMIDOHYDROLASE-RELATED DOMAIN-CONTAINING PROTEIN"/>
    <property type="match status" value="1"/>
</dbReference>
<dbReference type="InterPro" id="IPR006680">
    <property type="entry name" value="Amidohydro-rel"/>
</dbReference>
<evidence type="ECO:0000256" key="3">
    <source>
        <dbReference type="ARBA" id="ARBA00022801"/>
    </source>
</evidence>
<dbReference type="NCBIfam" id="NF006684">
    <property type="entry name" value="PRK09229.1-5"/>
    <property type="match status" value="1"/>
</dbReference>
<keyword evidence="3 6" id="KW-0378">Hydrolase</keyword>
<organism evidence="6 7">
    <name type="scientific">Aurantimonas aggregata</name>
    <dbReference type="NCBI Taxonomy" id="2047720"/>
    <lineage>
        <taxon>Bacteria</taxon>
        <taxon>Pseudomonadati</taxon>
        <taxon>Pseudomonadota</taxon>
        <taxon>Alphaproteobacteria</taxon>
        <taxon>Hyphomicrobiales</taxon>
        <taxon>Aurantimonadaceae</taxon>
        <taxon>Aurantimonas</taxon>
    </lineage>
</organism>
<name>A0A6L9MBM8_9HYPH</name>
<dbReference type="Gene3D" id="3.20.20.140">
    <property type="entry name" value="Metal-dependent hydrolases"/>
    <property type="match status" value="1"/>
</dbReference>
<evidence type="ECO:0000259" key="5">
    <source>
        <dbReference type="Pfam" id="PF01979"/>
    </source>
</evidence>
<dbReference type="SUPFAM" id="SSF51338">
    <property type="entry name" value="Composite domain of metallo-dependent hydrolases"/>
    <property type="match status" value="1"/>
</dbReference>
<dbReference type="EMBL" id="JAAAMJ010000001">
    <property type="protein sequence ID" value="NDV85245.1"/>
    <property type="molecule type" value="Genomic_DNA"/>
</dbReference>
<dbReference type="GO" id="GO:0050416">
    <property type="term" value="F:formimidoylglutamate deiminase activity"/>
    <property type="evidence" value="ECO:0007669"/>
    <property type="project" value="UniProtKB-EC"/>
</dbReference>
<dbReference type="NCBIfam" id="TIGR02022">
    <property type="entry name" value="hutF"/>
    <property type="match status" value="1"/>
</dbReference>
<evidence type="ECO:0000313" key="7">
    <source>
        <dbReference type="Proteomes" id="UP000476332"/>
    </source>
</evidence>
<sequence>MRIRAEQLLLEDGWARNGLVTIGDDGCITAIDAAGENEAADQAVPVLLPALSNLHSHTFQRAMAGLTETRGPEGRDSFWTWRVLMYRFLDVLTPDEIETIAAFAFMEMLEAGFGAVAEFHYLHHAPNGAPYDDLGELSSRIAAAATTTGIGLTLLPVHYRTGGLDGRPLTGGQQRFGNDLGRFLKLVERAKEILAPLPADTSLGLAPHSLRAAPADDIRILAATLPDGPFHMHAAEQEAEIEEVLAATGRRSIEWLLENFQVDERWCLIHATHMTQAETEALARSGAVAGLCPVTEANLGDGIFEGVAFLEAGGSFGIGSDSNIRISAAEELRQLEYSQRLKHKGRAVLAEPGGSVGRRLYDGALKGGARALGREAGAIRVGAFADLAALDPARFAGSGKGDGILDGWIFTGGREAVTDVWSAGRHIVREGRHIDADALTRRYRAVLANVMGRL</sequence>
<protein>
    <submittedName>
        <fullName evidence="6">Formimidoylglutamate deiminase</fullName>
        <ecNumber evidence="6">3.5.3.13</ecNumber>
    </submittedName>
</protein>
<dbReference type="PANTHER" id="PTHR11271">
    <property type="entry name" value="GUANINE DEAMINASE"/>
    <property type="match status" value="1"/>
</dbReference>
<dbReference type="InterPro" id="IPR051607">
    <property type="entry name" value="Metallo-dep_hydrolases"/>
</dbReference>
<dbReference type="GO" id="GO:0046872">
    <property type="term" value="F:metal ion binding"/>
    <property type="evidence" value="ECO:0007669"/>
    <property type="project" value="UniProtKB-KW"/>
</dbReference>
<evidence type="ECO:0000313" key="6">
    <source>
        <dbReference type="EMBL" id="NDV85245.1"/>
    </source>
</evidence>
<evidence type="ECO:0000256" key="1">
    <source>
        <dbReference type="ARBA" id="ARBA00001947"/>
    </source>
</evidence>